<comment type="catalytic activity">
    <reaction evidence="1 12">
        <text>Endohydrolysis of (1-&gt;4)-alpha-D-glucosidic linkages in polysaccharides containing three or more (1-&gt;4)-alpha-linked D-glucose units.</text>
        <dbReference type="EC" id="3.2.1.1"/>
    </reaction>
</comment>
<dbReference type="InterPro" id="IPR006047">
    <property type="entry name" value="GH13_cat_dom"/>
</dbReference>
<organism evidence="16 17">
    <name type="scientific">Hamadaea flava</name>
    <dbReference type="NCBI Taxonomy" id="1742688"/>
    <lineage>
        <taxon>Bacteria</taxon>
        <taxon>Bacillati</taxon>
        <taxon>Actinomycetota</taxon>
        <taxon>Actinomycetes</taxon>
        <taxon>Micromonosporales</taxon>
        <taxon>Micromonosporaceae</taxon>
        <taxon>Hamadaea</taxon>
    </lineage>
</organism>
<keyword evidence="7 12" id="KW-0378">Hydrolase</keyword>
<dbReference type="PRINTS" id="PR00110">
    <property type="entry name" value="ALPHAAMYLASE"/>
</dbReference>
<dbReference type="Pfam" id="PF02806">
    <property type="entry name" value="Alpha-amylase_C"/>
    <property type="match status" value="1"/>
</dbReference>
<keyword evidence="8" id="KW-0106">Calcium</keyword>
<feature type="domain" description="Glycosyl hydrolase family 13 catalytic" evidence="15">
    <location>
        <begin position="47"/>
        <end position="400"/>
    </location>
</feature>
<evidence type="ECO:0000256" key="11">
    <source>
        <dbReference type="RuleBase" id="RU003615"/>
    </source>
</evidence>
<evidence type="ECO:0000256" key="10">
    <source>
        <dbReference type="ARBA" id="ARBA00023295"/>
    </source>
</evidence>
<feature type="chain" id="PRO_5045849077" description="Alpha-amylase" evidence="13">
    <location>
        <begin position="22"/>
        <end position="484"/>
    </location>
</feature>
<protein>
    <recommendedName>
        <fullName evidence="5 12">Alpha-amylase</fullName>
        <ecNumber evidence="4 12">3.2.1.1</ecNumber>
    </recommendedName>
</protein>
<dbReference type="SUPFAM" id="SSF51445">
    <property type="entry name" value="(Trans)glycosidases"/>
    <property type="match status" value="1"/>
</dbReference>
<evidence type="ECO:0000256" key="7">
    <source>
        <dbReference type="ARBA" id="ARBA00022801"/>
    </source>
</evidence>
<evidence type="ECO:0000256" key="9">
    <source>
        <dbReference type="ARBA" id="ARBA00023277"/>
    </source>
</evidence>
<evidence type="ECO:0000256" key="1">
    <source>
        <dbReference type="ARBA" id="ARBA00000548"/>
    </source>
</evidence>
<dbReference type="InterPro" id="IPR017853">
    <property type="entry name" value="GH"/>
</dbReference>
<dbReference type="SMART" id="SM00632">
    <property type="entry name" value="Aamy_C"/>
    <property type="match status" value="1"/>
</dbReference>
<evidence type="ECO:0000256" key="2">
    <source>
        <dbReference type="ARBA" id="ARBA00001913"/>
    </source>
</evidence>
<reference evidence="17" key="1">
    <citation type="journal article" date="2019" name="Int. J. Syst. Evol. Microbiol.">
        <title>The Global Catalogue of Microorganisms (GCM) 10K type strain sequencing project: providing services to taxonomists for standard genome sequencing and annotation.</title>
        <authorList>
            <consortium name="The Broad Institute Genomics Platform"/>
            <consortium name="The Broad Institute Genome Sequencing Center for Infectious Disease"/>
            <person name="Wu L."/>
            <person name="Ma J."/>
        </authorList>
    </citation>
    <scope>NUCLEOTIDE SEQUENCE [LARGE SCALE GENOMIC DNA]</scope>
    <source>
        <strain evidence="17">CGMCC 4.7289</strain>
    </source>
</reference>
<dbReference type="Pfam" id="PF00128">
    <property type="entry name" value="Alpha-amylase"/>
    <property type="match status" value="1"/>
</dbReference>
<dbReference type="Proteomes" id="UP001595816">
    <property type="component" value="Unassembled WGS sequence"/>
</dbReference>
<keyword evidence="13" id="KW-0732">Signal</keyword>
<name>A0ABV8LJ80_9ACTN</name>
<evidence type="ECO:0000256" key="12">
    <source>
        <dbReference type="RuleBase" id="RU361134"/>
    </source>
</evidence>
<evidence type="ECO:0000256" key="3">
    <source>
        <dbReference type="ARBA" id="ARBA00008061"/>
    </source>
</evidence>
<keyword evidence="10 12" id="KW-0326">Glycosidase</keyword>
<dbReference type="Gene3D" id="3.20.20.80">
    <property type="entry name" value="Glycosidases"/>
    <property type="match status" value="1"/>
</dbReference>
<evidence type="ECO:0000256" key="5">
    <source>
        <dbReference type="ARBA" id="ARBA00017303"/>
    </source>
</evidence>
<keyword evidence="6" id="KW-0479">Metal-binding</keyword>
<dbReference type="CDD" id="cd11317">
    <property type="entry name" value="AmyAc_bac_euk_AmyA"/>
    <property type="match status" value="1"/>
</dbReference>
<dbReference type="InterPro" id="IPR031319">
    <property type="entry name" value="A-amylase_C"/>
</dbReference>
<dbReference type="PANTHER" id="PTHR43447">
    <property type="entry name" value="ALPHA-AMYLASE"/>
    <property type="match status" value="1"/>
</dbReference>
<evidence type="ECO:0000256" key="8">
    <source>
        <dbReference type="ARBA" id="ARBA00022837"/>
    </source>
</evidence>
<dbReference type="SUPFAM" id="SSF51011">
    <property type="entry name" value="Glycosyl hydrolase domain"/>
    <property type="match status" value="1"/>
</dbReference>
<dbReference type="InterPro" id="IPR006048">
    <property type="entry name" value="A-amylase/branching_C"/>
</dbReference>
<evidence type="ECO:0000256" key="6">
    <source>
        <dbReference type="ARBA" id="ARBA00022723"/>
    </source>
</evidence>
<evidence type="ECO:0000259" key="15">
    <source>
        <dbReference type="SMART" id="SM00642"/>
    </source>
</evidence>
<dbReference type="PROSITE" id="PS51257">
    <property type="entry name" value="PROKAR_LIPOPROTEIN"/>
    <property type="match status" value="1"/>
</dbReference>
<dbReference type="EC" id="3.2.1.1" evidence="4 12"/>
<proteinExistence type="inferred from homology"/>
<dbReference type="InterPro" id="IPR013780">
    <property type="entry name" value="Glyco_hydro_b"/>
</dbReference>
<keyword evidence="17" id="KW-1185">Reference proteome</keyword>
<dbReference type="RefSeq" id="WP_253758104.1">
    <property type="nucleotide sequence ID" value="NZ_JAMZDZ010000001.1"/>
</dbReference>
<keyword evidence="9 12" id="KW-0119">Carbohydrate metabolism</keyword>
<evidence type="ECO:0000256" key="13">
    <source>
        <dbReference type="SAM" id="SignalP"/>
    </source>
</evidence>
<feature type="domain" description="Alpha-amylase C-terminal" evidence="14">
    <location>
        <begin position="409"/>
        <end position="484"/>
    </location>
</feature>
<dbReference type="Gene3D" id="2.60.40.1180">
    <property type="entry name" value="Golgi alpha-mannosidase II"/>
    <property type="match status" value="1"/>
</dbReference>
<evidence type="ECO:0000259" key="14">
    <source>
        <dbReference type="SMART" id="SM00632"/>
    </source>
</evidence>
<feature type="signal peptide" evidence="13">
    <location>
        <begin position="1"/>
        <end position="21"/>
    </location>
</feature>
<comment type="caution">
    <text evidence="16">The sequence shown here is derived from an EMBL/GenBank/DDBJ whole genome shotgun (WGS) entry which is preliminary data.</text>
</comment>
<sequence>MRGWRMRAGCALLLAVSGCSAAPLATAQPTTQPTPSAAASAGSAPTGVVVHLFEWPWKSVATECRDQLGPAGVAAVQISPPQEHVVLADQGFPWWQDYQPVSYAIGSRRGDRAAFAAMVTACHAAGVKIYADAVVNHMTAQLYGVGSAGTKFTQTGYPGYDGAADFHHCGKSISDYSNRDEVQNCDLVGLADLATEREPVRQRLAAYLNDLLSLGVDGFRIDAAKHVPATDLAAIYAKLAKTAGGTAPVLYQEVLFSVSEPIQADEYLPSGAVLEPRYGPDLARALRTGGSLANLEGLGDGSGTPLVDYKPSASAVVYVDSHDSQRGGTTLTYQDGALHTLAGQFMLAYPYGTPLVMSSFTFDSYDAGPPADAKGVTLPVSCGHGWECEHRTLLNLVAFRTAVGDAPVSQWWTTDDQLGFARTGKGYFALNRAAAAVTRTVETGLPAGIYRDRIHGTAVTVDASGQASLTIPAQSALAFDLTSR</sequence>
<gene>
    <name evidence="16" type="ORF">ACFOZ4_06880</name>
</gene>
<comment type="similarity">
    <text evidence="3 11">Belongs to the glycosyl hydrolase 13 family.</text>
</comment>
<accession>A0ABV8LJ80</accession>
<evidence type="ECO:0000256" key="4">
    <source>
        <dbReference type="ARBA" id="ARBA00012595"/>
    </source>
</evidence>
<dbReference type="EMBL" id="JBHSAY010000005">
    <property type="protein sequence ID" value="MFC4130323.1"/>
    <property type="molecule type" value="Genomic_DNA"/>
</dbReference>
<evidence type="ECO:0000313" key="17">
    <source>
        <dbReference type="Proteomes" id="UP001595816"/>
    </source>
</evidence>
<comment type="cofactor">
    <cofactor evidence="2">
        <name>Ca(2+)</name>
        <dbReference type="ChEBI" id="CHEBI:29108"/>
    </cofactor>
</comment>
<dbReference type="InterPro" id="IPR006046">
    <property type="entry name" value="Alpha_amylase"/>
</dbReference>
<dbReference type="SMART" id="SM00642">
    <property type="entry name" value="Aamy"/>
    <property type="match status" value="1"/>
</dbReference>
<evidence type="ECO:0000313" key="16">
    <source>
        <dbReference type="EMBL" id="MFC4130323.1"/>
    </source>
</evidence>